<sequence length="99" mass="10739">MSQVCINNIKKITIPKSLRFQSVAYLIGKRLFFIRIDSIARPRTKKISAGSGNKVGTSGPQKEKDKQATLGARHSPPIITGHCVPPRATATVGQSRPNT</sequence>
<dbReference type="EMBL" id="JAACXV010000306">
    <property type="protein sequence ID" value="KAF7280340.1"/>
    <property type="molecule type" value="Genomic_DNA"/>
</dbReference>
<proteinExistence type="predicted"/>
<gene>
    <name evidence="2" type="ORF">GWI33_006142</name>
</gene>
<keyword evidence="3" id="KW-1185">Reference proteome</keyword>
<feature type="region of interest" description="Disordered" evidence="1">
    <location>
        <begin position="44"/>
        <end position="99"/>
    </location>
</feature>
<accession>A0A834IGG7</accession>
<comment type="caution">
    <text evidence="2">The sequence shown here is derived from an EMBL/GenBank/DDBJ whole genome shotgun (WGS) entry which is preliminary data.</text>
</comment>
<reference evidence="2" key="1">
    <citation type="submission" date="2020-08" db="EMBL/GenBank/DDBJ databases">
        <title>Genome sequencing and assembly of the red palm weevil Rhynchophorus ferrugineus.</title>
        <authorList>
            <person name="Dias G.B."/>
            <person name="Bergman C.M."/>
            <person name="Manee M."/>
        </authorList>
    </citation>
    <scope>NUCLEOTIDE SEQUENCE</scope>
    <source>
        <strain evidence="2">AA-2017</strain>
        <tissue evidence="2">Whole larva</tissue>
    </source>
</reference>
<dbReference type="Proteomes" id="UP000625711">
    <property type="component" value="Unassembled WGS sequence"/>
</dbReference>
<name>A0A834IGG7_RHYFE</name>
<dbReference type="AlphaFoldDB" id="A0A834IGG7"/>
<organism evidence="2 3">
    <name type="scientific">Rhynchophorus ferrugineus</name>
    <name type="common">Red palm weevil</name>
    <name type="synonym">Curculio ferrugineus</name>
    <dbReference type="NCBI Taxonomy" id="354439"/>
    <lineage>
        <taxon>Eukaryota</taxon>
        <taxon>Metazoa</taxon>
        <taxon>Ecdysozoa</taxon>
        <taxon>Arthropoda</taxon>
        <taxon>Hexapoda</taxon>
        <taxon>Insecta</taxon>
        <taxon>Pterygota</taxon>
        <taxon>Neoptera</taxon>
        <taxon>Endopterygota</taxon>
        <taxon>Coleoptera</taxon>
        <taxon>Polyphaga</taxon>
        <taxon>Cucujiformia</taxon>
        <taxon>Curculionidae</taxon>
        <taxon>Dryophthorinae</taxon>
        <taxon>Rhynchophorus</taxon>
    </lineage>
</organism>
<feature type="compositionally biased region" description="Polar residues" evidence="1">
    <location>
        <begin position="50"/>
        <end position="60"/>
    </location>
</feature>
<protein>
    <submittedName>
        <fullName evidence="2">Uncharacterized protein</fullName>
    </submittedName>
</protein>
<evidence type="ECO:0000256" key="1">
    <source>
        <dbReference type="SAM" id="MobiDB-lite"/>
    </source>
</evidence>
<evidence type="ECO:0000313" key="2">
    <source>
        <dbReference type="EMBL" id="KAF7280340.1"/>
    </source>
</evidence>
<evidence type="ECO:0000313" key="3">
    <source>
        <dbReference type="Proteomes" id="UP000625711"/>
    </source>
</evidence>